<evidence type="ECO:0000256" key="1">
    <source>
        <dbReference type="ARBA" id="ARBA00009199"/>
    </source>
</evidence>
<proteinExistence type="inferred from homology"/>
<dbReference type="InterPro" id="IPR023631">
    <property type="entry name" value="Amidase_dom"/>
</dbReference>
<comment type="similarity">
    <text evidence="1">Belongs to the amidase family.</text>
</comment>
<dbReference type="KEGG" id="elio:KO353_06720"/>
<evidence type="ECO:0000313" key="4">
    <source>
        <dbReference type="EMBL" id="QXM25885.1"/>
    </source>
</evidence>
<feature type="domain" description="Amidase" evidence="3">
    <location>
        <begin position="25"/>
        <end position="448"/>
    </location>
</feature>
<keyword evidence="4" id="KW-0378">Hydrolase</keyword>
<evidence type="ECO:0000259" key="3">
    <source>
        <dbReference type="Pfam" id="PF01425"/>
    </source>
</evidence>
<dbReference type="EMBL" id="CP076448">
    <property type="protein sequence ID" value="QXM25885.1"/>
    <property type="molecule type" value="Genomic_DNA"/>
</dbReference>
<protein>
    <submittedName>
        <fullName evidence="4">Amidase</fullName>
        <ecNumber evidence="4">3.5.1.4</ecNumber>
    </submittedName>
</protein>
<reference evidence="4" key="1">
    <citation type="submission" date="2021-06" db="EMBL/GenBank/DDBJ databases">
        <title>Elioraea tepida, sp. nov., a moderately thermophilic aerobic anoxygenic phototrophic bacterium isolated from an alkaline siliceous hot spring mat community in Yellowstone National Park, WY, USA.</title>
        <authorList>
            <person name="Saini M.K."/>
            <person name="Yoshida S."/>
            <person name="Sebastian A."/>
            <person name="Hirose S."/>
            <person name="Hara E."/>
            <person name="Tamaki H."/>
            <person name="Soulier N.T."/>
            <person name="Albert I."/>
            <person name="Hanada S."/>
            <person name="Bryant D.A."/>
            <person name="Tank M."/>
        </authorList>
    </citation>
    <scope>NUCLEOTIDE SEQUENCE</scope>
    <source>
        <strain evidence="4">MS-P2</strain>
    </source>
</reference>
<evidence type="ECO:0000256" key="2">
    <source>
        <dbReference type="SAM" id="MobiDB-lite"/>
    </source>
</evidence>
<dbReference type="PROSITE" id="PS00571">
    <property type="entry name" value="AMIDASES"/>
    <property type="match status" value="1"/>
</dbReference>
<keyword evidence="5" id="KW-1185">Reference proteome</keyword>
<dbReference type="GO" id="GO:0004040">
    <property type="term" value="F:amidase activity"/>
    <property type="evidence" value="ECO:0007669"/>
    <property type="project" value="UniProtKB-EC"/>
</dbReference>
<dbReference type="InterPro" id="IPR020556">
    <property type="entry name" value="Amidase_CS"/>
</dbReference>
<dbReference type="Proteomes" id="UP000694001">
    <property type="component" value="Chromosome"/>
</dbReference>
<sequence>MTELNRMTATALAAAYAARRLSPVEVLEAAIARAETVQAKLNAFSLIDPAAAKAAARESEARWRKGEPLGPLDGVPLAIKDNHGLRGWPKRSGSRTREATPQPEDQPHIARLREAGMLIFAKTTMPDLGWKGVTDSPLTGVTRNPWNPAMTPGGSSGGAAVAVATGVCPIATGGDGGGSIRIPAGFTGVYGIKPTSGRIPGLYDSPAGDLVSPGPLSRTVADSAAALAAMCRPDARDPAASALPVPDFPSLLGAGVKGLTVAVSPTLGFTRRPDPVRLAALEGAAKAMEAAGARVVWTDPKLWNARQPFVTIWEAAYALAVMTTPAERLPLFDPGLLEVGRRGLALPAVAEKLAQAERLRLMHAMIAFHREHDLLLCPTLPIAAFPAGHGINTPDPHLYPEWYDWTPYTWTFNLTKQPCASVPWGFDDAGLPVGVQVVATHFREDLVLRGSAVLEAAMPVEMPPDRLWS</sequence>
<gene>
    <name evidence="4" type="ORF">KO353_06720</name>
</gene>
<dbReference type="AlphaFoldDB" id="A0A975YKL0"/>
<dbReference type="NCBIfam" id="NF004815">
    <property type="entry name" value="PRK06169.1"/>
    <property type="match status" value="1"/>
</dbReference>
<dbReference type="InterPro" id="IPR000120">
    <property type="entry name" value="Amidase"/>
</dbReference>
<dbReference type="EC" id="3.5.1.4" evidence="4"/>
<dbReference type="Pfam" id="PF01425">
    <property type="entry name" value="Amidase"/>
    <property type="match status" value="1"/>
</dbReference>
<dbReference type="RefSeq" id="WP_218286936.1">
    <property type="nucleotide sequence ID" value="NZ_CP076448.1"/>
</dbReference>
<feature type="region of interest" description="Disordered" evidence="2">
    <location>
        <begin position="74"/>
        <end position="105"/>
    </location>
</feature>
<dbReference type="PANTHER" id="PTHR11895:SF7">
    <property type="entry name" value="GLUTAMYL-TRNA(GLN) AMIDOTRANSFERASE SUBUNIT A, MITOCHONDRIAL"/>
    <property type="match status" value="1"/>
</dbReference>
<name>A0A975YKL0_9PROT</name>
<organism evidence="4 5">
    <name type="scientific">Elioraea tepida</name>
    <dbReference type="NCBI Taxonomy" id="2843330"/>
    <lineage>
        <taxon>Bacteria</taxon>
        <taxon>Pseudomonadati</taxon>
        <taxon>Pseudomonadota</taxon>
        <taxon>Alphaproteobacteria</taxon>
        <taxon>Acetobacterales</taxon>
        <taxon>Elioraeaceae</taxon>
        <taxon>Elioraea</taxon>
    </lineage>
</organism>
<accession>A0A975YKL0</accession>
<dbReference type="PANTHER" id="PTHR11895">
    <property type="entry name" value="TRANSAMIDASE"/>
    <property type="match status" value="1"/>
</dbReference>
<evidence type="ECO:0000313" key="5">
    <source>
        <dbReference type="Proteomes" id="UP000694001"/>
    </source>
</evidence>